<protein>
    <submittedName>
        <fullName evidence="3">G protein-coupled receptor</fullName>
    </submittedName>
</protein>
<name>A0A0M3I3Y1_ASCLU</name>
<keyword evidence="1" id="KW-0812">Transmembrane</keyword>
<dbReference type="AlphaFoldDB" id="A0A0M3I3Y1"/>
<evidence type="ECO:0000256" key="1">
    <source>
        <dbReference type="SAM" id="Phobius"/>
    </source>
</evidence>
<evidence type="ECO:0000313" key="2">
    <source>
        <dbReference type="Proteomes" id="UP000036681"/>
    </source>
</evidence>
<organism evidence="2 3">
    <name type="scientific">Ascaris lumbricoides</name>
    <name type="common">Giant roundworm</name>
    <dbReference type="NCBI Taxonomy" id="6252"/>
    <lineage>
        <taxon>Eukaryota</taxon>
        <taxon>Metazoa</taxon>
        <taxon>Ecdysozoa</taxon>
        <taxon>Nematoda</taxon>
        <taxon>Chromadorea</taxon>
        <taxon>Rhabditida</taxon>
        <taxon>Spirurina</taxon>
        <taxon>Ascaridomorpha</taxon>
        <taxon>Ascaridoidea</taxon>
        <taxon>Ascarididae</taxon>
        <taxon>Ascaris</taxon>
    </lineage>
</organism>
<reference evidence="3" key="1">
    <citation type="submission" date="2016-05" db="UniProtKB">
        <authorList>
            <consortium name="WormBaseParasite"/>
        </authorList>
    </citation>
    <scope>IDENTIFICATION</scope>
</reference>
<accession>A0A0M3I3Y1</accession>
<feature type="transmembrane region" description="Helical" evidence="1">
    <location>
        <begin position="121"/>
        <end position="142"/>
    </location>
</feature>
<keyword evidence="1" id="KW-1133">Transmembrane helix</keyword>
<keyword evidence="1" id="KW-0472">Membrane</keyword>
<evidence type="ECO:0000313" key="3">
    <source>
        <dbReference type="WBParaSite" id="ALUE_0001141401-mRNA-1"/>
    </source>
</evidence>
<dbReference type="PANTHER" id="PTHR22943:SF248">
    <property type="entry name" value="SEVEN TM RECEPTOR"/>
    <property type="match status" value="1"/>
</dbReference>
<feature type="transmembrane region" description="Helical" evidence="1">
    <location>
        <begin position="69"/>
        <end position="90"/>
    </location>
</feature>
<feature type="transmembrane region" description="Helical" evidence="1">
    <location>
        <begin position="26"/>
        <end position="49"/>
    </location>
</feature>
<sequence length="215" mass="23754">MECNISADYGAIEHHSFNYQQIVSGLSAIIMMGVVIGGYVIVIITSKQIFSKLNKVRMSKKTKRLQKQLAILMISQALLPVICVVAPLAILFALVYSRINIGPYASFAAILFSWQPCPHALLPVICVVAPLAILFALVYSQINIGPYASFAAILFSWQPCPHVYITLCFVSPFRRRIRAIMHCRRIEASDLRTVTAIIPSTKSVGGQFEGLTPIK</sequence>
<dbReference type="Proteomes" id="UP000036681">
    <property type="component" value="Unplaced"/>
</dbReference>
<dbReference type="InterPro" id="IPR019428">
    <property type="entry name" value="7TM_GPCR_serpentine_rcpt_Str"/>
</dbReference>
<keyword evidence="2" id="KW-1185">Reference proteome</keyword>
<dbReference type="WBParaSite" id="ALUE_0001141401-mRNA-1">
    <property type="protein sequence ID" value="ALUE_0001141401-mRNA-1"/>
    <property type="gene ID" value="ALUE_0001141401"/>
</dbReference>
<dbReference type="PANTHER" id="PTHR22943">
    <property type="entry name" value="7-TRANSMEMBRANE DOMAIN RECEPTOR C.ELEGANS"/>
    <property type="match status" value="1"/>
</dbReference>
<dbReference type="Pfam" id="PF10326">
    <property type="entry name" value="7TM_GPCR_Str"/>
    <property type="match status" value="1"/>
</dbReference>
<proteinExistence type="predicted"/>
<feature type="transmembrane region" description="Helical" evidence="1">
    <location>
        <begin position="148"/>
        <end position="170"/>
    </location>
</feature>